<feature type="region of interest" description="Disordered" evidence="1">
    <location>
        <begin position="1"/>
        <end position="87"/>
    </location>
</feature>
<accession>A0AAE0MHG2</accession>
<dbReference type="Proteomes" id="UP001286456">
    <property type="component" value="Unassembled WGS sequence"/>
</dbReference>
<feature type="region of interest" description="Disordered" evidence="1">
    <location>
        <begin position="275"/>
        <end position="318"/>
    </location>
</feature>
<protein>
    <submittedName>
        <fullName evidence="2">Uncharacterized protein</fullName>
    </submittedName>
</protein>
<evidence type="ECO:0000313" key="2">
    <source>
        <dbReference type="EMBL" id="KAK3332776.1"/>
    </source>
</evidence>
<keyword evidence="3" id="KW-1185">Reference proteome</keyword>
<organism evidence="2 3">
    <name type="scientific">Cercophora scortea</name>
    <dbReference type="NCBI Taxonomy" id="314031"/>
    <lineage>
        <taxon>Eukaryota</taxon>
        <taxon>Fungi</taxon>
        <taxon>Dikarya</taxon>
        <taxon>Ascomycota</taxon>
        <taxon>Pezizomycotina</taxon>
        <taxon>Sordariomycetes</taxon>
        <taxon>Sordariomycetidae</taxon>
        <taxon>Sordariales</taxon>
        <taxon>Lasiosphaeriaceae</taxon>
        <taxon>Cercophora</taxon>
    </lineage>
</organism>
<proteinExistence type="predicted"/>
<sequence length="318" mass="33866">MNAPENTDQGGPANDPGDAAATSSTAAPPPSAPHLVAKIVAEGTEQSSPAAPSGPVTPASGPRRHRRKASDAVSVASPAPKRTRGPKTLADFIVPAATSPARPRKCEFSFLRPLAGLSSNSSLSRVRPSHCLRCTHRLALLTPTPETLDSYKKEFADLICVIPSGSKADVSCLRCRSGNRNEITLEDINGPPTFANSRIEFYDVAEEWKTSYTEHKATLPFDPLTVSRAGSPDPPTVETPSLTEAVLKLADPVGETRDDIRVIRSVLLGRRETAALNAEVGPEVISDDEVEDAEEGEEEEEDAEEVDGEGSREVSEEP</sequence>
<feature type="compositionally biased region" description="Basic and acidic residues" evidence="1">
    <location>
        <begin position="309"/>
        <end position="318"/>
    </location>
</feature>
<feature type="compositionally biased region" description="Low complexity" evidence="1">
    <location>
        <begin position="71"/>
        <end position="80"/>
    </location>
</feature>
<dbReference type="AlphaFoldDB" id="A0AAE0MHG2"/>
<feature type="compositionally biased region" description="Low complexity" evidence="1">
    <location>
        <begin position="10"/>
        <end position="26"/>
    </location>
</feature>
<name>A0AAE0MHG2_9PEZI</name>
<reference evidence="2" key="2">
    <citation type="submission" date="2023-06" db="EMBL/GenBank/DDBJ databases">
        <authorList>
            <consortium name="Lawrence Berkeley National Laboratory"/>
            <person name="Haridas S."/>
            <person name="Hensen N."/>
            <person name="Bonometti L."/>
            <person name="Westerberg I."/>
            <person name="Brannstrom I.O."/>
            <person name="Guillou S."/>
            <person name="Cros-Aarteil S."/>
            <person name="Calhoun S."/>
            <person name="Kuo A."/>
            <person name="Mondo S."/>
            <person name="Pangilinan J."/>
            <person name="Riley R."/>
            <person name="Labutti K."/>
            <person name="Andreopoulos B."/>
            <person name="Lipzen A."/>
            <person name="Chen C."/>
            <person name="Yanf M."/>
            <person name="Daum C."/>
            <person name="Ng V."/>
            <person name="Clum A."/>
            <person name="Steindorff A."/>
            <person name="Ohm R."/>
            <person name="Martin F."/>
            <person name="Silar P."/>
            <person name="Natvig D."/>
            <person name="Lalanne C."/>
            <person name="Gautier V."/>
            <person name="Ament-Velasquez S.L."/>
            <person name="Kruys A."/>
            <person name="Hutchinson M.I."/>
            <person name="Powell A.J."/>
            <person name="Barry K."/>
            <person name="Miller A.N."/>
            <person name="Grigoriev I.V."/>
            <person name="Debuchy R."/>
            <person name="Gladieux P."/>
            <person name="Thoren M.H."/>
            <person name="Johannesson H."/>
        </authorList>
    </citation>
    <scope>NUCLEOTIDE SEQUENCE</scope>
    <source>
        <strain evidence="2">SMH4131-1</strain>
    </source>
</reference>
<evidence type="ECO:0000256" key="1">
    <source>
        <dbReference type="SAM" id="MobiDB-lite"/>
    </source>
</evidence>
<comment type="caution">
    <text evidence="2">The sequence shown here is derived from an EMBL/GenBank/DDBJ whole genome shotgun (WGS) entry which is preliminary data.</text>
</comment>
<dbReference type="EMBL" id="JAUEPO010000002">
    <property type="protein sequence ID" value="KAK3332776.1"/>
    <property type="molecule type" value="Genomic_DNA"/>
</dbReference>
<feature type="compositionally biased region" description="Acidic residues" evidence="1">
    <location>
        <begin position="285"/>
        <end position="308"/>
    </location>
</feature>
<evidence type="ECO:0000313" key="3">
    <source>
        <dbReference type="Proteomes" id="UP001286456"/>
    </source>
</evidence>
<gene>
    <name evidence="2" type="ORF">B0T19DRAFT_439587</name>
</gene>
<reference evidence="2" key="1">
    <citation type="journal article" date="2023" name="Mol. Phylogenet. Evol.">
        <title>Genome-scale phylogeny and comparative genomics of the fungal order Sordariales.</title>
        <authorList>
            <person name="Hensen N."/>
            <person name="Bonometti L."/>
            <person name="Westerberg I."/>
            <person name="Brannstrom I.O."/>
            <person name="Guillou S."/>
            <person name="Cros-Aarteil S."/>
            <person name="Calhoun S."/>
            <person name="Haridas S."/>
            <person name="Kuo A."/>
            <person name="Mondo S."/>
            <person name="Pangilinan J."/>
            <person name="Riley R."/>
            <person name="LaButti K."/>
            <person name="Andreopoulos B."/>
            <person name="Lipzen A."/>
            <person name="Chen C."/>
            <person name="Yan M."/>
            <person name="Daum C."/>
            <person name="Ng V."/>
            <person name="Clum A."/>
            <person name="Steindorff A."/>
            <person name="Ohm R.A."/>
            <person name="Martin F."/>
            <person name="Silar P."/>
            <person name="Natvig D.O."/>
            <person name="Lalanne C."/>
            <person name="Gautier V."/>
            <person name="Ament-Velasquez S.L."/>
            <person name="Kruys A."/>
            <person name="Hutchinson M.I."/>
            <person name="Powell A.J."/>
            <person name="Barry K."/>
            <person name="Miller A.N."/>
            <person name="Grigoriev I.V."/>
            <person name="Debuchy R."/>
            <person name="Gladieux P."/>
            <person name="Hiltunen Thoren M."/>
            <person name="Johannesson H."/>
        </authorList>
    </citation>
    <scope>NUCLEOTIDE SEQUENCE</scope>
    <source>
        <strain evidence="2">SMH4131-1</strain>
    </source>
</reference>